<feature type="region of interest" description="Disordered" evidence="1">
    <location>
        <begin position="1"/>
        <end position="139"/>
    </location>
</feature>
<feature type="compositionally biased region" description="Low complexity" evidence="1">
    <location>
        <begin position="84"/>
        <end position="102"/>
    </location>
</feature>
<dbReference type="Proteomes" id="UP000693970">
    <property type="component" value="Unassembled WGS sequence"/>
</dbReference>
<accession>A0A9K3K404</accession>
<dbReference type="EMBL" id="JAGRRH010000112">
    <property type="protein sequence ID" value="KAG7336692.1"/>
    <property type="molecule type" value="Genomic_DNA"/>
</dbReference>
<protein>
    <submittedName>
        <fullName evidence="2">Uncharacterized protein</fullName>
    </submittedName>
</protein>
<proteinExistence type="predicted"/>
<dbReference type="AlphaFoldDB" id="A0A9K3K404"/>
<reference evidence="2" key="2">
    <citation type="submission" date="2021-04" db="EMBL/GenBank/DDBJ databases">
        <authorList>
            <person name="Podell S."/>
        </authorList>
    </citation>
    <scope>NUCLEOTIDE SEQUENCE</scope>
    <source>
        <strain evidence="2">Hildebrandi</strain>
    </source>
</reference>
<feature type="compositionally biased region" description="Polar residues" evidence="1">
    <location>
        <begin position="27"/>
        <end position="43"/>
    </location>
</feature>
<evidence type="ECO:0000313" key="2">
    <source>
        <dbReference type="EMBL" id="KAG7336692.1"/>
    </source>
</evidence>
<gene>
    <name evidence="2" type="ORF">IV203_024645</name>
</gene>
<comment type="caution">
    <text evidence="2">The sequence shown here is derived from an EMBL/GenBank/DDBJ whole genome shotgun (WGS) entry which is preliminary data.</text>
</comment>
<sequence length="139" mass="15433">MVGRTPRHQSQPRPSRPNKAASVDAWDQTQYTNKNGNNALSSYDQRRAKSTMRYQSNGRGSVPSAATAAVDLSTSLNRARVRGSSENYQQSQQQQQYGMSNQTDADRRRAISAGRQRSQPCSINMDPLTTIPPLSLSKF</sequence>
<keyword evidence="3" id="KW-1185">Reference proteome</keyword>
<evidence type="ECO:0000313" key="3">
    <source>
        <dbReference type="Proteomes" id="UP000693970"/>
    </source>
</evidence>
<reference evidence="2" key="1">
    <citation type="journal article" date="2021" name="Sci. Rep.">
        <title>Diploid genomic architecture of Nitzschia inconspicua, an elite biomass production diatom.</title>
        <authorList>
            <person name="Oliver A."/>
            <person name="Podell S."/>
            <person name="Pinowska A."/>
            <person name="Traller J.C."/>
            <person name="Smith S.R."/>
            <person name="McClure R."/>
            <person name="Beliaev A."/>
            <person name="Bohutskyi P."/>
            <person name="Hill E.A."/>
            <person name="Rabines A."/>
            <person name="Zheng H."/>
            <person name="Allen L.Z."/>
            <person name="Kuo A."/>
            <person name="Grigoriev I.V."/>
            <person name="Allen A.E."/>
            <person name="Hazlebeck D."/>
            <person name="Allen E.E."/>
        </authorList>
    </citation>
    <scope>NUCLEOTIDE SEQUENCE</scope>
    <source>
        <strain evidence="2">Hildebrandi</strain>
    </source>
</reference>
<evidence type="ECO:0000256" key="1">
    <source>
        <dbReference type="SAM" id="MobiDB-lite"/>
    </source>
</evidence>
<name>A0A9K3K404_9STRA</name>
<organism evidence="2 3">
    <name type="scientific">Nitzschia inconspicua</name>
    <dbReference type="NCBI Taxonomy" id="303405"/>
    <lineage>
        <taxon>Eukaryota</taxon>
        <taxon>Sar</taxon>
        <taxon>Stramenopiles</taxon>
        <taxon>Ochrophyta</taxon>
        <taxon>Bacillariophyta</taxon>
        <taxon>Bacillariophyceae</taxon>
        <taxon>Bacillariophycidae</taxon>
        <taxon>Bacillariales</taxon>
        <taxon>Bacillariaceae</taxon>
        <taxon>Nitzschia</taxon>
    </lineage>
</organism>